<accession>A0A0E9X409</accession>
<sequence length="75" mass="9197">MKVCFHLHISHKLQNYIWKEALLLNFSDVNFWHIFEARGKWPHKVRFIRVSSSEYIENSSHFSKTIWMDRLHLLV</sequence>
<reference evidence="1" key="1">
    <citation type="submission" date="2014-11" db="EMBL/GenBank/DDBJ databases">
        <authorList>
            <person name="Amaro Gonzalez C."/>
        </authorList>
    </citation>
    <scope>NUCLEOTIDE SEQUENCE</scope>
</reference>
<protein>
    <submittedName>
        <fullName evidence="1">Uncharacterized protein</fullName>
    </submittedName>
</protein>
<evidence type="ECO:0000313" key="1">
    <source>
        <dbReference type="EMBL" id="JAH97457.1"/>
    </source>
</evidence>
<name>A0A0E9X409_ANGAN</name>
<dbReference type="EMBL" id="GBXM01011120">
    <property type="protein sequence ID" value="JAH97457.1"/>
    <property type="molecule type" value="Transcribed_RNA"/>
</dbReference>
<proteinExistence type="predicted"/>
<organism evidence="1">
    <name type="scientific">Anguilla anguilla</name>
    <name type="common">European freshwater eel</name>
    <name type="synonym">Muraena anguilla</name>
    <dbReference type="NCBI Taxonomy" id="7936"/>
    <lineage>
        <taxon>Eukaryota</taxon>
        <taxon>Metazoa</taxon>
        <taxon>Chordata</taxon>
        <taxon>Craniata</taxon>
        <taxon>Vertebrata</taxon>
        <taxon>Euteleostomi</taxon>
        <taxon>Actinopterygii</taxon>
        <taxon>Neopterygii</taxon>
        <taxon>Teleostei</taxon>
        <taxon>Anguilliformes</taxon>
        <taxon>Anguillidae</taxon>
        <taxon>Anguilla</taxon>
    </lineage>
</organism>
<dbReference type="AlphaFoldDB" id="A0A0E9X409"/>
<reference evidence="1" key="2">
    <citation type="journal article" date="2015" name="Fish Shellfish Immunol.">
        <title>Early steps in the European eel (Anguilla anguilla)-Vibrio vulnificus interaction in the gills: Role of the RtxA13 toxin.</title>
        <authorList>
            <person name="Callol A."/>
            <person name="Pajuelo D."/>
            <person name="Ebbesson L."/>
            <person name="Teles M."/>
            <person name="MacKenzie S."/>
            <person name="Amaro C."/>
        </authorList>
    </citation>
    <scope>NUCLEOTIDE SEQUENCE</scope>
</reference>